<dbReference type="Proteomes" id="UP001595607">
    <property type="component" value="Unassembled WGS sequence"/>
</dbReference>
<evidence type="ECO:0000313" key="4">
    <source>
        <dbReference type="EMBL" id="MFC3303237.1"/>
    </source>
</evidence>
<feature type="transmembrane region" description="Helical" evidence="3">
    <location>
        <begin position="128"/>
        <end position="154"/>
    </location>
</feature>
<dbReference type="RefSeq" id="WP_189575605.1">
    <property type="nucleotide sequence ID" value="NZ_BMXU01000002.1"/>
</dbReference>
<feature type="coiled-coil region" evidence="1">
    <location>
        <begin position="51"/>
        <end position="89"/>
    </location>
</feature>
<keyword evidence="3" id="KW-1133">Transmembrane helix</keyword>
<keyword evidence="5" id="KW-1185">Reference proteome</keyword>
<evidence type="ECO:0008006" key="6">
    <source>
        <dbReference type="Google" id="ProtNLM"/>
    </source>
</evidence>
<keyword evidence="1" id="KW-0175">Coiled coil</keyword>
<feature type="transmembrane region" description="Helical" evidence="3">
    <location>
        <begin position="306"/>
        <end position="335"/>
    </location>
</feature>
<evidence type="ECO:0000256" key="3">
    <source>
        <dbReference type="SAM" id="Phobius"/>
    </source>
</evidence>
<keyword evidence="3" id="KW-0472">Membrane</keyword>
<feature type="transmembrane region" description="Helical" evidence="3">
    <location>
        <begin position="28"/>
        <end position="48"/>
    </location>
</feature>
<evidence type="ECO:0000313" key="5">
    <source>
        <dbReference type="Proteomes" id="UP001595607"/>
    </source>
</evidence>
<feature type="transmembrane region" description="Helical" evidence="3">
    <location>
        <begin position="221"/>
        <end position="247"/>
    </location>
</feature>
<name>A0ABV7MEC7_9PROT</name>
<proteinExistence type="predicted"/>
<sequence>MDRKVPVVGTAVEAFVFGFRELGNVIRVGWFPLLVTIALFAGGVVSLGTGMEGLAEHLKEIEAELEREFEEFEREMEELDERVDEFEEYELDLSDSVSAKFRTAVKTIAALPWPSIEAGDAATAQMMIFGGFSAGIILMFLAFFALTPVVTVIYEVSAGRRSWPSGFLYFRFGGRELRTIAGSYILGVLIQAFVLGIAGPIILFVLLGVSTMNEVVAVTTIVLGYLTFILATIWVSLRTIAIVPAIAAENRLIFIEAFKATRGNAWRIFFSLVVFSVLLALLYGVFMIAFVAVSALGAVLPEGGQVVFGILLAGLAAVAYVIILSMELAFGGLIWRAVRGNVMEDDDLPPAEAAVADALDEFEEQEFGGEAVEEAPAEPAELDEVAEEPSAEAPDYDYAEQTARRDFVDRAPPRRFLEDIPTDEARTPQREGDRRSIDFVRRRFR</sequence>
<accession>A0ABV7MEC7</accession>
<feature type="compositionally biased region" description="Acidic residues" evidence="2">
    <location>
        <begin position="375"/>
        <end position="398"/>
    </location>
</feature>
<evidence type="ECO:0000256" key="1">
    <source>
        <dbReference type="SAM" id="Coils"/>
    </source>
</evidence>
<gene>
    <name evidence="4" type="ORF">ACFONP_10890</name>
</gene>
<organism evidence="4 5">
    <name type="scientific">Parvularcula lutaonensis</name>
    <dbReference type="NCBI Taxonomy" id="491923"/>
    <lineage>
        <taxon>Bacteria</taxon>
        <taxon>Pseudomonadati</taxon>
        <taxon>Pseudomonadota</taxon>
        <taxon>Alphaproteobacteria</taxon>
        <taxon>Parvularculales</taxon>
        <taxon>Parvularculaceae</taxon>
        <taxon>Parvularcula</taxon>
    </lineage>
</organism>
<comment type="caution">
    <text evidence="4">The sequence shown here is derived from an EMBL/GenBank/DDBJ whole genome shotgun (WGS) entry which is preliminary data.</text>
</comment>
<feature type="region of interest" description="Disordered" evidence="2">
    <location>
        <begin position="375"/>
        <end position="445"/>
    </location>
</feature>
<protein>
    <recommendedName>
        <fullName evidence="6">Glycerophosphoryl diester phosphodiesterase membrane domain-containing protein</fullName>
    </recommendedName>
</protein>
<feature type="transmembrane region" description="Helical" evidence="3">
    <location>
        <begin position="184"/>
        <end position="209"/>
    </location>
</feature>
<evidence type="ECO:0000256" key="2">
    <source>
        <dbReference type="SAM" id="MobiDB-lite"/>
    </source>
</evidence>
<reference evidence="5" key="1">
    <citation type="journal article" date="2019" name="Int. J. Syst. Evol. Microbiol.">
        <title>The Global Catalogue of Microorganisms (GCM) 10K type strain sequencing project: providing services to taxonomists for standard genome sequencing and annotation.</title>
        <authorList>
            <consortium name="The Broad Institute Genomics Platform"/>
            <consortium name="The Broad Institute Genome Sequencing Center for Infectious Disease"/>
            <person name="Wu L."/>
            <person name="Ma J."/>
        </authorList>
    </citation>
    <scope>NUCLEOTIDE SEQUENCE [LARGE SCALE GENOMIC DNA]</scope>
    <source>
        <strain evidence="5">KCTC 22245</strain>
    </source>
</reference>
<feature type="compositionally biased region" description="Basic and acidic residues" evidence="2">
    <location>
        <begin position="402"/>
        <end position="445"/>
    </location>
</feature>
<dbReference type="EMBL" id="JBHRVA010000003">
    <property type="protein sequence ID" value="MFC3303237.1"/>
    <property type="molecule type" value="Genomic_DNA"/>
</dbReference>
<keyword evidence="3" id="KW-0812">Transmembrane</keyword>
<feature type="transmembrane region" description="Helical" evidence="3">
    <location>
        <begin position="268"/>
        <end position="300"/>
    </location>
</feature>